<dbReference type="InterPro" id="IPR030878">
    <property type="entry name" value="Ribosomal_uL15"/>
</dbReference>
<dbReference type="PANTHER" id="PTHR12934">
    <property type="entry name" value="50S RIBOSOMAL PROTEIN L15"/>
    <property type="match status" value="1"/>
</dbReference>
<dbReference type="SUPFAM" id="SSF52080">
    <property type="entry name" value="Ribosomal proteins L15p and L18e"/>
    <property type="match status" value="1"/>
</dbReference>
<dbReference type="NCBIfam" id="TIGR01071">
    <property type="entry name" value="rplO_bact"/>
    <property type="match status" value="1"/>
</dbReference>
<evidence type="ECO:0000313" key="8">
    <source>
        <dbReference type="EMBL" id="OGM15944.1"/>
    </source>
</evidence>
<dbReference type="PANTHER" id="PTHR12934:SF11">
    <property type="entry name" value="LARGE RIBOSOMAL SUBUNIT PROTEIN UL15M"/>
    <property type="match status" value="1"/>
</dbReference>
<organism evidence="8 9">
    <name type="scientific">Candidatus Woesebacteria bacterium RBG_16_42_24</name>
    <dbReference type="NCBI Taxonomy" id="1802485"/>
    <lineage>
        <taxon>Bacteria</taxon>
        <taxon>Candidatus Woeseibacteriota</taxon>
    </lineage>
</organism>
<sequence length="165" mass="17652">MRGGRVVQKLLKIVSKSKKRVGRGIGSGKGGHTVGRGQKGQKARGNLGILFEGIKMKKSFIKKLPLRRGRGKFGPKAKPIVINLEDLNFIPAGTKVDLAFLVKAGIVDENDARVFGVKILGGGKLTKKITIALPISKSAAKKIEKFGGKVITENPKSKLLISKST</sequence>
<dbReference type="InterPro" id="IPR001196">
    <property type="entry name" value="Ribosomal_uL15_CS"/>
</dbReference>
<comment type="similarity">
    <text evidence="1 4 5">Belongs to the universal ribosomal protein uL15 family.</text>
</comment>
<reference evidence="8 9" key="1">
    <citation type="journal article" date="2016" name="Nat. Commun.">
        <title>Thousands of microbial genomes shed light on interconnected biogeochemical processes in an aquifer system.</title>
        <authorList>
            <person name="Anantharaman K."/>
            <person name="Brown C.T."/>
            <person name="Hug L.A."/>
            <person name="Sharon I."/>
            <person name="Castelle C.J."/>
            <person name="Probst A.J."/>
            <person name="Thomas B.C."/>
            <person name="Singh A."/>
            <person name="Wilkins M.J."/>
            <person name="Karaoz U."/>
            <person name="Brodie E.L."/>
            <person name="Williams K.H."/>
            <person name="Hubbard S.S."/>
            <person name="Banfield J.F."/>
        </authorList>
    </citation>
    <scope>NUCLEOTIDE SEQUENCE [LARGE SCALE GENOMIC DNA]</scope>
</reference>
<keyword evidence="2 4" id="KW-0689">Ribosomal protein</keyword>
<dbReference type="Pfam" id="PF00828">
    <property type="entry name" value="Ribosomal_L27A"/>
    <property type="match status" value="1"/>
</dbReference>
<dbReference type="GO" id="GO:0019843">
    <property type="term" value="F:rRNA binding"/>
    <property type="evidence" value="ECO:0007669"/>
    <property type="project" value="UniProtKB-UniRule"/>
</dbReference>
<dbReference type="HAMAP" id="MF_01341">
    <property type="entry name" value="Ribosomal_uL15"/>
    <property type="match status" value="1"/>
</dbReference>
<comment type="function">
    <text evidence="4">Binds to the 23S rRNA.</text>
</comment>
<dbReference type="EMBL" id="MGFX01000001">
    <property type="protein sequence ID" value="OGM15944.1"/>
    <property type="molecule type" value="Genomic_DNA"/>
</dbReference>
<comment type="subunit">
    <text evidence="4">Part of the 50S ribosomal subunit.</text>
</comment>
<accession>A0A1F7XLJ5</accession>
<feature type="compositionally biased region" description="Gly residues" evidence="6">
    <location>
        <begin position="23"/>
        <end position="38"/>
    </location>
</feature>
<evidence type="ECO:0000313" key="9">
    <source>
        <dbReference type="Proteomes" id="UP000177382"/>
    </source>
</evidence>
<dbReference type="InterPro" id="IPR005749">
    <property type="entry name" value="Ribosomal_uL15_bac-type"/>
</dbReference>
<feature type="domain" description="Large ribosomal subunit protein uL15/eL18" evidence="7">
    <location>
        <begin position="81"/>
        <end position="151"/>
    </location>
</feature>
<keyword evidence="4" id="KW-0699">rRNA-binding</keyword>
<dbReference type="PROSITE" id="PS00475">
    <property type="entry name" value="RIBOSOMAL_L15"/>
    <property type="match status" value="1"/>
</dbReference>
<dbReference type="AlphaFoldDB" id="A0A1F7XLJ5"/>
<protein>
    <recommendedName>
        <fullName evidence="4">Large ribosomal subunit protein uL15</fullName>
    </recommendedName>
</protein>
<keyword evidence="4" id="KW-0694">RNA-binding</keyword>
<comment type="caution">
    <text evidence="8">The sequence shown here is derived from an EMBL/GenBank/DDBJ whole genome shotgun (WGS) entry which is preliminary data.</text>
</comment>
<dbReference type="Gene3D" id="3.100.10.10">
    <property type="match status" value="1"/>
</dbReference>
<evidence type="ECO:0000256" key="3">
    <source>
        <dbReference type="ARBA" id="ARBA00023274"/>
    </source>
</evidence>
<gene>
    <name evidence="4" type="primary">rplO</name>
    <name evidence="8" type="ORF">A2V97_04225</name>
</gene>
<evidence type="ECO:0000256" key="1">
    <source>
        <dbReference type="ARBA" id="ARBA00007320"/>
    </source>
</evidence>
<dbReference type="GO" id="GO:0006412">
    <property type="term" value="P:translation"/>
    <property type="evidence" value="ECO:0007669"/>
    <property type="project" value="UniProtKB-UniRule"/>
</dbReference>
<dbReference type="STRING" id="1802485.A2V97_04225"/>
<evidence type="ECO:0000256" key="2">
    <source>
        <dbReference type="ARBA" id="ARBA00022980"/>
    </source>
</evidence>
<name>A0A1F7XLJ5_9BACT</name>
<dbReference type="InterPro" id="IPR036227">
    <property type="entry name" value="Ribosomal_uL15/eL18_sf"/>
</dbReference>
<dbReference type="GO" id="GO:0015934">
    <property type="term" value="C:large ribosomal subunit"/>
    <property type="evidence" value="ECO:0007669"/>
    <property type="project" value="InterPro"/>
</dbReference>
<evidence type="ECO:0000256" key="4">
    <source>
        <dbReference type="HAMAP-Rule" id="MF_01341"/>
    </source>
</evidence>
<keyword evidence="3 4" id="KW-0687">Ribonucleoprotein</keyword>
<dbReference type="InterPro" id="IPR021131">
    <property type="entry name" value="Ribosomal_uL15/eL18"/>
</dbReference>
<evidence type="ECO:0000256" key="6">
    <source>
        <dbReference type="SAM" id="MobiDB-lite"/>
    </source>
</evidence>
<dbReference type="GO" id="GO:0003735">
    <property type="term" value="F:structural constituent of ribosome"/>
    <property type="evidence" value="ECO:0007669"/>
    <property type="project" value="InterPro"/>
</dbReference>
<evidence type="ECO:0000256" key="5">
    <source>
        <dbReference type="RuleBase" id="RU003888"/>
    </source>
</evidence>
<feature type="region of interest" description="Disordered" evidence="6">
    <location>
        <begin position="21"/>
        <end position="40"/>
    </location>
</feature>
<proteinExistence type="inferred from homology"/>
<dbReference type="Proteomes" id="UP000177382">
    <property type="component" value="Unassembled WGS sequence"/>
</dbReference>
<evidence type="ECO:0000259" key="7">
    <source>
        <dbReference type="Pfam" id="PF00828"/>
    </source>
</evidence>